<dbReference type="InParanoid" id="A0A7M7J6S6"/>
<dbReference type="Gene3D" id="2.170.140.10">
    <property type="entry name" value="Chitin binding domain"/>
    <property type="match status" value="1"/>
</dbReference>
<dbReference type="Pfam" id="PF01607">
    <property type="entry name" value="CBM_14"/>
    <property type="match status" value="1"/>
</dbReference>
<feature type="region of interest" description="Disordered" evidence="1">
    <location>
        <begin position="205"/>
        <end position="303"/>
    </location>
</feature>
<dbReference type="InterPro" id="IPR052976">
    <property type="entry name" value="Scoloptoxin-like"/>
</dbReference>
<evidence type="ECO:0000259" key="3">
    <source>
        <dbReference type="PROSITE" id="PS50940"/>
    </source>
</evidence>
<feature type="region of interest" description="Disordered" evidence="1">
    <location>
        <begin position="30"/>
        <end position="126"/>
    </location>
</feature>
<dbReference type="GeneID" id="111244625"/>
<dbReference type="InterPro" id="IPR002557">
    <property type="entry name" value="Chitin-bd_dom"/>
</dbReference>
<evidence type="ECO:0000256" key="1">
    <source>
        <dbReference type="SAM" id="MobiDB-lite"/>
    </source>
</evidence>
<feature type="compositionally biased region" description="Pro residues" evidence="1">
    <location>
        <begin position="73"/>
        <end position="88"/>
    </location>
</feature>
<dbReference type="PANTHER" id="PTHR22933:SF42">
    <property type="entry name" value="FI18455P1-RELATED"/>
    <property type="match status" value="1"/>
</dbReference>
<protein>
    <recommendedName>
        <fullName evidence="3">Chitin-binding type-2 domain-containing protein</fullName>
    </recommendedName>
</protein>
<dbReference type="EnsemblMetazoa" id="XM_022791905">
    <property type="protein sequence ID" value="XP_022647640"/>
    <property type="gene ID" value="LOC111244625"/>
</dbReference>
<dbReference type="SMART" id="SM00494">
    <property type="entry name" value="ChtBD2"/>
    <property type="match status" value="1"/>
</dbReference>
<dbReference type="InterPro" id="IPR036508">
    <property type="entry name" value="Chitin-bd_dom_sf"/>
</dbReference>
<dbReference type="OrthoDB" id="6364363at2759"/>
<dbReference type="RefSeq" id="XP_022647640.1">
    <property type="nucleotide sequence ID" value="XM_022791905.1"/>
</dbReference>
<feature type="chain" id="PRO_5033596962" description="Chitin-binding type-2 domain-containing protein" evidence="2">
    <location>
        <begin position="20"/>
        <end position="310"/>
    </location>
</feature>
<feature type="compositionally biased region" description="Low complexity" evidence="1">
    <location>
        <begin position="89"/>
        <end position="99"/>
    </location>
</feature>
<feature type="compositionally biased region" description="Pro residues" evidence="1">
    <location>
        <begin position="212"/>
        <end position="234"/>
    </location>
</feature>
<dbReference type="SUPFAM" id="SSF57625">
    <property type="entry name" value="Invertebrate chitin-binding proteins"/>
    <property type="match status" value="1"/>
</dbReference>
<dbReference type="GO" id="GO:0005576">
    <property type="term" value="C:extracellular region"/>
    <property type="evidence" value="ECO:0007669"/>
    <property type="project" value="InterPro"/>
</dbReference>
<proteinExistence type="predicted"/>
<dbReference type="GO" id="GO:0008061">
    <property type="term" value="F:chitin binding"/>
    <property type="evidence" value="ECO:0007669"/>
    <property type="project" value="InterPro"/>
</dbReference>
<sequence>MKVFTIALVAAVGSQAVFADHSDKGFLKRQGYARPELPDEEDNVSWDDTPSYRPTSPPPRRNTEVQSQGRIPRPQPAPAPPAPRPQPAQPSQRPVSAHGAHGGDDYDDPANWRLEDSIPGKPESDYPTFTTIPQTAFDCKGQTPGYYADIEARCQVFHVCEADGKKNSFLCPVGTIFNQRYFVCDWWANVDCASSSSYFGLNNDLYKEPEPRPQPVPQPVPRPAPRPAPAPAPQAPTQQPFRNTRVDSQSRTQRPVIPEPVTRPAPAFTTPRPAAPAPAPQRPRGGGAYSNDFDDAESNISQHRVWYIRH</sequence>
<evidence type="ECO:0000256" key="2">
    <source>
        <dbReference type="SAM" id="SignalP"/>
    </source>
</evidence>
<feature type="compositionally biased region" description="Basic and acidic residues" evidence="1">
    <location>
        <begin position="113"/>
        <end position="124"/>
    </location>
</feature>
<reference evidence="4" key="1">
    <citation type="submission" date="2021-01" db="UniProtKB">
        <authorList>
            <consortium name="EnsemblMetazoa"/>
        </authorList>
    </citation>
    <scope>IDENTIFICATION</scope>
</reference>
<dbReference type="PANTHER" id="PTHR22933">
    <property type="entry name" value="FI18007P1-RELATED"/>
    <property type="match status" value="1"/>
</dbReference>
<organism evidence="4 5">
    <name type="scientific">Varroa destructor</name>
    <name type="common">Honeybee mite</name>
    <dbReference type="NCBI Taxonomy" id="109461"/>
    <lineage>
        <taxon>Eukaryota</taxon>
        <taxon>Metazoa</taxon>
        <taxon>Ecdysozoa</taxon>
        <taxon>Arthropoda</taxon>
        <taxon>Chelicerata</taxon>
        <taxon>Arachnida</taxon>
        <taxon>Acari</taxon>
        <taxon>Parasitiformes</taxon>
        <taxon>Mesostigmata</taxon>
        <taxon>Gamasina</taxon>
        <taxon>Dermanyssoidea</taxon>
        <taxon>Varroidae</taxon>
        <taxon>Varroa</taxon>
    </lineage>
</organism>
<name>A0A7M7J6S6_VARDE</name>
<dbReference type="EnsemblMetazoa" id="XM_022791907">
    <property type="protein sequence ID" value="XP_022647642"/>
    <property type="gene ID" value="LOC111244625"/>
</dbReference>
<keyword evidence="5" id="KW-1185">Reference proteome</keyword>
<dbReference type="Proteomes" id="UP000594260">
    <property type="component" value="Unplaced"/>
</dbReference>
<keyword evidence="2" id="KW-0732">Signal</keyword>
<dbReference type="KEGG" id="vde:111244625"/>
<evidence type="ECO:0000313" key="4">
    <source>
        <dbReference type="EnsemblMetazoa" id="XP_022647642"/>
    </source>
</evidence>
<dbReference type="RefSeq" id="XP_022647642.1">
    <property type="nucleotide sequence ID" value="XM_022791907.1"/>
</dbReference>
<accession>A0A7M7J6S6</accession>
<dbReference type="RefSeq" id="XP_022647641.1">
    <property type="nucleotide sequence ID" value="XM_022791906.1"/>
</dbReference>
<dbReference type="PROSITE" id="PS50940">
    <property type="entry name" value="CHIT_BIND_II"/>
    <property type="match status" value="1"/>
</dbReference>
<dbReference type="EnsemblMetazoa" id="XM_022791906">
    <property type="protein sequence ID" value="XP_022647641"/>
    <property type="gene ID" value="LOC111244625"/>
</dbReference>
<feature type="domain" description="Chitin-binding type-2" evidence="3">
    <location>
        <begin position="136"/>
        <end position="194"/>
    </location>
</feature>
<evidence type="ECO:0000313" key="5">
    <source>
        <dbReference type="Proteomes" id="UP000594260"/>
    </source>
</evidence>
<feature type="signal peptide" evidence="2">
    <location>
        <begin position="1"/>
        <end position="19"/>
    </location>
</feature>
<dbReference type="AlphaFoldDB" id="A0A7M7J6S6"/>